<sequence>MVLLVTPFIIGLFFLPYSVNIKLKKGVKISLLILNFTYGIIYFLQKGLQYFSPLWSGNNPEIYRRY</sequence>
<evidence type="ECO:0000313" key="2">
    <source>
        <dbReference type="EMBL" id="PWC25013.1"/>
    </source>
</evidence>
<organism evidence="2 3">
    <name type="scientific">Brenneria nigrifluens DSM 30175 = ATCC 13028</name>
    <dbReference type="NCBI Taxonomy" id="1121120"/>
    <lineage>
        <taxon>Bacteria</taxon>
        <taxon>Pseudomonadati</taxon>
        <taxon>Pseudomonadota</taxon>
        <taxon>Gammaproteobacteria</taxon>
        <taxon>Enterobacterales</taxon>
        <taxon>Pectobacteriaceae</taxon>
        <taxon>Brenneria</taxon>
    </lineage>
</organism>
<dbReference type="Proteomes" id="UP000295985">
    <property type="component" value="Unassembled WGS sequence"/>
</dbReference>
<comment type="caution">
    <text evidence="2">The sequence shown here is derived from an EMBL/GenBank/DDBJ whole genome shotgun (WGS) entry which is preliminary data.</text>
</comment>
<keyword evidence="1" id="KW-0472">Membrane</keyword>
<keyword evidence="1" id="KW-1133">Transmembrane helix</keyword>
<protein>
    <submittedName>
        <fullName evidence="2">Uncharacterized protein</fullName>
    </submittedName>
</protein>
<evidence type="ECO:0000313" key="3">
    <source>
        <dbReference type="Proteomes" id="UP000295985"/>
    </source>
</evidence>
<keyword evidence="1" id="KW-0812">Transmembrane</keyword>
<name>A0A2U1UTM2_9GAMM</name>
<feature type="transmembrane region" description="Helical" evidence="1">
    <location>
        <begin position="28"/>
        <end position="44"/>
    </location>
</feature>
<gene>
    <name evidence="2" type="ORF">DDT54_06970</name>
</gene>
<accession>A0A2U1UTM2</accession>
<reference evidence="2 3" key="1">
    <citation type="submission" date="2018-04" db="EMBL/GenBank/DDBJ databases">
        <title>Brenneria corticis sp.nov.</title>
        <authorList>
            <person name="Li Y."/>
        </authorList>
    </citation>
    <scope>NUCLEOTIDE SEQUENCE [LARGE SCALE GENOMIC DNA]</scope>
    <source>
        <strain evidence="2 3">LMG 2694</strain>
    </source>
</reference>
<evidence type="ECO:0000256" key="1">
    <source>
        <dbReference type="SAM" id="Phobius"/>
    </source>
</evidence>
<dbReference type="AlphaFoldDB" id="A0A2U1UTM2"/>
<proteinExistence type="predicted"/>
<dbReference type="EMBL" id="QDKK01000006">
    <property type="protein sequence ID" value="PWC25013.1"/>
    <property type="molecule type" value="Genomic_DNA"/>
</dbReference>